<dbReference type="GO" id="GO:0009737">
    <property type="term" value="P:response to abscisic acid"/>
    <property type="evidence" value="ECO:0007669"/>
    <property type="project" value="InterPro"/>
</dbReference>
<dbReference type="Gene3D" id="1.10.1070.11">
    <property type="entry name" value="Phosphatidylinositol 3-/4-kinase, catalytic domain"/>
    <property type="match status" value="1"/>
</dbReference>
<keyword evidence="2" id="KW-0904">Protein phosphatase</keyword>
<evidence type="ECO:0000313" key="6">
    <source>
        <dbReference type="Proteomes" id="UP000228380"/>
    </source>
</evidence>
<protein>
    <submittedName>
        <fullName evidence="7">Dual specificity protein phosphatase PHS1-like</fullName>
    </submittedName>
</protein>
<gene>
    <name evidence="7" type="primary">LOC103711417</name>
</gene>
<dbReference type="Pfam" id="PF00782">
    <property type="entry name" value="DSPc"/>
    <property type="match status" value="1"/>
</dbReference>
<organism evidence="6 7">
    <name type="scientific">Phoenix dactylifera</name>
    <name type="common">Date palm</name>
    <dbReference type="NCBI Taxonomy" id="42345"/>
    <lineage>
        <taxon>Eukaryota</taxon>
        <taxon>Viridiplantae</taxon>
        <taxon>Streptophyta</taxon>
        <taxon>Embryophyta</taxon>
        <taxon>Tracheophyta</taxon>
        <taxon>Spermatophyta</taxon>
        <taxon>Magnoliopsida</taxon>
        <taxon>Liliopsida</taxon>
        <taxon>Arecaceae</taxon>
        <taxon>Coryphoideae</taxon>
        <taxon>Phoeniceae</taxon>
        <taxon>Phoenix</taxon>
    </lineage>
</organism>
<dbReference type="PROSITE" id="PS50056">
    <property type="entry name" value="TYR_PHOSPHATASE_2"/>
    <property type="match status" value="1"/>
</dbReference>
<dbReference type="AlphaFoldDB" id="A0A8B7CBK4"/>
<dbReference type="GO" id="GO:0004721">
    <property type="term" value="F:phosphoprotein phosphatase activity"/>
    <property type="evidence" value="ECO:0007669"/>
    <property type="project" value="UniProtKB-KW"/>
</dbReference>
<evidence type="ECO:0000256" key="3">
    <source>
        <dbReference type="SAM" id="MobiDB-lite"/>
    </source>
</evidence>
<dbReference type="Proteomes" id="UP000228380">
    <property type="component" value="Unplaced"/>
</dbReference>
<dbReference type="GO" id="GO:0043622">
    <property type="term" value="P:cortical microtubule organization"/>
    <property type="evidence" value="ECO:0007669"/>
    <property type="project" value="InterPro"/>
</dbReference>
<evidence type="ECO:0000259" key="4">
    <source>
        <dbReference type="PROSITE" id="PS50054"/>
    </source>
</evidence>
<reference evidence="7" key="1">
    <citation type="submission" date="2025-08" db="UniProtKB">
        <authorList>
            <consortium name="RefSeq"/>
        </authorList>
    </citation>
    <scope>IDENTIFICATION</scope>
    <source>
        <tissue evidence="7">Young leaves</tissue>
    </source>
</reference>
<dbReference type="Pfam" id="PF09192">
    <property type="entry name" value="Act-Frag_cataly"/>
    <property type="match status" value="1"/>
</dbReference>
<proteinExistence type="predicted"/>
<dbReference type="SMART" id="SM00195">
    <property type="entry name" value="DSPc"/>
    <property type="match status" value="1"/>
</dbReference>
<dbReference type="InterPro" id="IPR029021">
    <property type="entry name" value="Prot-tyrosine_phosphatase-like"/>
</dbReference>
<dbReference type="InterPro" id="IPR035010">
    <property type="entry name" value="PHS1"/>
</dbReference>
<keyword evidence="6" id="KW-1185">Reference proteome</keyword>
<dbReference type="PROSITE" id="PS50054">
    <property type="entry name" value="TYR_PHOSPHATASE_DUAL"/>
    <property type="match status" value="1"/>
</dbReference>
<evidence type="ECO:0000256" key="2">
    <source>
        <dbReference type="ARBA" id="ARBA00022912"/>
    </source>
</evidence>
<dbReference type="InterPro" id="IPR036940">
    <property type="entry name" value="PI3/4_kinase_cat_sf"/>
</dbReference>
<dbReference type="GeneID" id="103711417"/>
<evidence type="ECO:0000313" key="7">
    <source>
        <dbReference type="RefSeq" id="XP_008795774.2"/>
    </source>
</evidence>
<dbReference type="FunFam" id="3.90.190.10:FF:000148">
    <property type="entry name" value="Dual specificity protein phosphatase PHS1"/>
    <property type="match status" value="1"/>
</dbReference>
<dbReference type="CDD" id="cd14498">
    <property type="entry name" value="DSP"/>
    <property type="match status" value="1"/>
</dbReference>
<dbReference type="InterPro" id="IPR011009">
    <property type="entry name" value="Kinase-like_dom_sf"/>
</dbReference>
<dbReference type="PANTHER" id="PTHR47100:SF7">
    <property type="entry name" value="OS01G0311500 PROTEIN"/>
    <property type="match status" value="1"/>
</dbReference>
<evidence type="ECO:0000256" key="1">
    <source>
        <dbReference type="ARBA" id="ARBA00022801"/>
    </source>
</evidence>
<feature type="compositionally biased region" description="Polar residues" evidence="3">
    <location>
        <begin position="556"/>
        <end position="575"/>
    </location>
</feature>
<feature type="domain" description="Tyrosine-protein phosphatase" evidence="4">
    <location>
        <begin position="706"/>
        <end position="851"/>
    </location>
</feature>
<dbReference type="PROSITE" id="PS00383">
    <property type="entry name" value="TYR_PHOSPHATASE_1"/>
    <property type="match status" value="1"/>
</dbReference>
<keyword evidence="1" id="KW-0378">Hydrolase</keyword>
<sequence length="935" mass="103307">MAREEQKEKKPSPSIIAPKASEGGKEPTLSSRVVSLLLGDLSGPGQAFEKWLALVRKRSGKYRPSGFPHRQPKIEVMPSGSLHSFTHHHQSAGGPDLQEPDGAIINTPADDQPPEMSLWERLGSAAMLDIESSAFSWNDLSSLHHTEHTSSTDHSEDEMNKALEVTVNSGGVVFFALFNTSDNDDLLPKEAAAVIKFASSRMATQSERLGYEFAKWLGVRTPQARVIHNSSPEWQRIKDAAEKARDAAVLVGDEVGEMTCSELFEALELSRCLFLMNYVHGSPLLESPNAFNSREAAENTAAALGRVLMLDLILRNEDRLPCRQLWWRGNPANLLIADKVASVNMDAWEETNGSAARSYQPLILKALQKERRSNSANGRLGPRNSDLLSLNSDTFNDVGHKSMKKQAADENKYGDFHIVAIDSGVPRRPPAGKRAKDQERYPKVVELMLNNSDFSSNLLYEITGGKLGFPGPEESVATTDYCSSLSDTDITAVVHEFRGGFRAALRDLQGFHVFLLTLYQKLDGLLRVFLSIISKSSGDIEKDDLDSPLRSAGFSFSTPLSTSKQHASNETPVDSSDSDMHKCTSKTSSPGGRGSPDSISSISRDNWNGRHFKGSGDTSRSLRLTMKLRDFNKSAKVDAELNKEVEQWNEMLREDVVKLCQENNFNTGFFEGNDPNIVVDAYEFKVRLEHILERIALISDAANTERPSNVTGSLFIGGALAARSVYTLQCLGITHILCLCSNEIGQSDSQYPDLFEYENFSISDDEDANISDFFEEASDFVDCVEHSGGKVLVHCFEGKSRSSTVVLAYLMLRKGHTLSEAWNMLKKVHRRAQPNDGFAKILLELDRRLHGKTSMDWQQKKPAMKVCPICGKNAGLSTSSLKLHLQKSHKRLASGSVDSAMTMEILKALEVLKISRGGSVSPTQMKSQSLDRFSH</sequence>
<accession>A0A8B7CBK4</accession>
<feature type="domain" description="Tyrosine specific protein phosphatases" evidence="5">
    <location>
        <begin position="771"/>
        <end position="827"/>
    </location>
</feature>
<evidence type="ECO:0000259" key="5">
    <source>
        <dbReference type="PROSITE" id="PS50056"/>
    </source>
</evidence>
<dbReference type="KEGG" id="pda:103711417"/>
<dbReference type="InterPro" id="IPR020422">
    <property type="entry name" value="TYR_PHOSPHATASE_DUAL_dom"/>
</dbReference>
<dbReference type="PANTHER" id="PTHR47100">
    <property type="entry name" value="DUAL SPECIFICITY PROTEIN PHOSPHATASE PHS1"/>
    <property type="match status" value="1"/>
</dbReference>
<feature type="compositionally biased region" description="Basic and acidic residues" evidence="3">
    <location>
        <begin position="1"/>
        <end position="11"/>
    </location>
</feature>
<dbReference type="OrthoDB" id="10252009at2759"/>
<feature type="compositionally biased region" description="Polar residues" evidence="3">
    <location>
        <begin position="597"/>
        <end position="606"/>
    </location>
</feature>
<dbReference type="InterPro" id="IPR016130">
    <property type="entry name" value="Tyr_Pase_AS"/>
</dbReference>
<dbReference type="RefSeq" id="XP_008795774.2">
    <property type="nucleotide sequence ID" value="XM_008797552.3"/>
</dbReference>
<feature type="region of interest" description="Disordered" evidence="3">
    <location>
        <begin position="1"/>
        <end position="29"/>
    </location>
</feature>
<dbReference type="InterPro" id="IPR015275">
    <property type="entry name" value="Actin-fragmin_kin_cat_dom"/>
</dbReference>
<dbReference type="InterPro" id="IPR000340">
    <property type="entry name" value="Dual-sp_phosphatase_cat-dom"/>
</dbReference>
<feature type="region of interest" description="Disordered" evidence="3">
    <location>
        <begin position="556"/>
        <end position="618"/>
    </location>
</feature>
<feature type="region of interest" description="Disordered" evidence="3">
    <location>
        <begin position="81"/>
        <end position="114"/>
    </location>
</feature>
<dbReference type="SUPFAM" id="SSF56112">
    <property type="entry name" value="Protein kinase-like (PK-like)"/>
    <property type="match status" value="1"/>
</dbReference>
<name>A0A8B7CBK4_PHODC</name>
<dbReference type="InterPro" id="IPR000387">
    <property type="entry name" value="Tyr_Pase_dom"/>
</dbReference>
<dbReference type="SUPFAM" id="SSF52799">
    <property type="entry name" value="(Phosphotyrosine protein) phosphatases II"/>
    <property type="match status" value="1"/>
</dbReference>
<dbReference type="Gene3D" id="3.90.190.10">
    <property type="entry name" value="Protein tyrosine phosphatase superfamily"/>
    <property type="match status" value="1"/>
</dbReference>